<dbReference type="Proteomes" id="UP000823775">
    <property type="component" value="Unassembled WGS sequence"/>
</dbReference>
<evidence type="ECO:0000313" key="2">
    <source>
        <dbReference type="Proteomes" id="UP000823775"/>
    </source>
</evidence>
<proteinExistence type="predicted"/>
<protein>
    <submittedName>
        <fullName evidence="1">Uncharacterized protein</fullName>
    </submittedName>
</protein>
<gene>
    <name evidence="1" type="ORF">HAX54_047184</name>
</gene>
<reference evidence="1 2" key="1">
    <citation type="journal article" date="2021" name="BMC Genomics">
        <title>Datura genome reveals duplications of psychoactive alkaloid biosynthetic genes and high mutation rate following tissue culture.</title>
        <authorList>
            <person name="Rajewski A."/>
            <person name="Carter-House D."/>
            <person name="Stajich J."/>
            <person name="Litt A."/>
        </authorList>
    </citation>
    <scope>NUCLEOTIDE SEQUENCE [LARGE SCALE GENOMIC DNA]</scope>
    <source>
        <strain evidence="1">AR-01</strain>
    </source>
</reference>
<evidence type="ECO:0000313" key="1">
    <source>
        <dbReference type="EMBL" id="MCE3050422.1"/>
    </source>
</evidence>
<dbReference type="EMBL" id="JACEIK010007571">
    <property type="protein sequence ID" value="MCE3050422.1"/>
    <property type="molecule type" value="Genomic_DNA"/>
</dbReference>
<sequence length="59" mass="6601">MEVPICCGGLAVVNPSFYNQPYLRLYQVCGQPVSSDTLSRRLRVYCMRGGSIMQDVAEK</sequence>
<keyword evidence="2" id="KW-1185">Reference proteome</keyword>
<comment type="caution">
    <text evidence="1">The sequence shown here is derived from an EMBL/GenBank/DDBJ whole genome shotgun (WGS) entry which is preliminary data.</text>
</comment>
<name>A0ABS8WKS0_DATST</name>
<accession>A0ABS8WKS0</accession>
<organism evidence="1 2">
    <name type="scientific">Datura stramonium</name>
    <name type="common">Jimsonweed</name>
    <name type="synonym">Common thornapple</name>
    <dbReference type="NCBI Taxonomy" id="4076"/>
    <lineage>
        <taxon>Eukaryota</taxon>
        <taxon>Viridiplantae</taxon>
        <taxon>Streptophyta</taxon>
        <taxon>Embryophyta</taxon>
        <taxon>Tracheophyta</taxon>
        <taxon>Spermatophyta</taxon>
        <taxon>Magnoliopsida</taxon>
        <taxon>eudicotyledons</taxon>
        <taxon>Gunneridae</taxon>
        <taxon>Pentapetalae</taxon>
        <taxon>asterids</taxon>
        <taxon>lamiids</taxon>
        <taxon>Solanales</taxon>
        <taxon>Solanaceae</taxon>
        <taxon>Solanoideae</taxon>
        <taxon>Datureae</taxon>
        <taxon>Datura</taxon>
    </lineage>
</organism>
<feature type="non-terminal residue" evidence="1">
    <location>
        <position position="59"/>
    </location>
</feature>